<evidence type="ECO:0000256" key="1">
    <source>
        <dbReference type="SAM" id="MobiDB-lite"/>
    </source>
</evidence>
<dbReference type="Pfam" id="PF14372">
    <property type="entry name" value="hAT-like_RNase-H"/>
    <property type="match status" value="1"/>
</dbReference>
<feature type="domain" description="hAT-like transposase RNase-H fold" evidence="2">
    <location>
        <begin position="94"/>
        <end position="149"/>
    </location>
</feature>
<reference evidence="3" key="1">
    <citation type="submission" date="2019-11" db="EMBL/GenBank/DDBJ databases">
        <authorList>
            <person name="Liu Y."/>
            <person name="Hou J."/>
            <person name="Li T.-Q."/>
            <person name="Guan C.-H."/>
            <person name="Wu X."/>
            <person name="Wu H.-Z."/>
            <person name="Ling F."/>
            <person name="Zhang R."/>
            <person name="Shi X.-G."/>
            <person name="Ren J.-P."/>
            <person name="Chen E.-F."/>
            <person name="Sun J.-M."/>
        </authorList>
    </citation>
    <scope>NUCLEOTIDE SEQUENCE</scope>
    <source>
        <strain evidence="3">Adult_tree_wgs_1</strain>
        <tissue evidence="3">Leaves</tissue>
    </source>
</reference>
<feature type="region of interest" description="Disordered" evidence="1">
    <location>
        <begin position="1"/>
        <end position="91"/>
    </location>
</feature>
<accession>A0A834H680</accession>
<sequence>MMDAGNFRGGRGEVRENRDPHSVSSDDDELPRNSVVQQGMDFVGEEAASNIVGGGTEPLGSISTPTDSARANSGDSVSRNSTRSDTKKAHSEVKKDLISELASLGAIDMEAKFRKYNEEMPPIFMLASVMDPRMKLEGVSLLLRDIGTNLEITTLPSSAFVSDLLTIMYAKDDSKFGSNVTYTATPLTSSTSSNDASWFLLNSSLGMGSSNVTSSAKLSKYLELESVNANDRLNFDILACKWVEVDVVATYEGLKWQHDVAPISVFGYEVLS</sequence>
<dbReference type="OrthoDB" id="10693484at2759"/>
<evidence type="ECO:0000313" key="4">
    <source>
        <dbReference type="Proteomes" id="UP000626092"/>
    </source>
</evidence>
<proteinExistence type="predicted"/>
<feature type="compositionally biased region" description="Basic and acidic residues" evidence="1">
    <location>
        <begin position="10"/>
        <end position="21"/>
    </location>
</feature>
<evidence type="ECO:0000259" key="2">
    <source>
        <dbReference type="Pfam" id="PF14372"/>
    </source>
</evidence>
<dbReference type="AlphaFoldDB" id="A0A834H680"/>
<comment type="caution">
    <text evidence="3">The sequence shown here is derived from an EMBL/GenBank/DDBJ whole genome shotgun (WGS) entry which is preliminary data.</text>
</comment>
<evidence type="ECO:0000313" key="3">
    <source>
        <dbReference type="EMBL" id="KAF7145418.1"/>
    </source>
</evidence>
<dbReference type="GO" id="GO:0003677">
    <property type="term" value="F:DNA binding"/>
    <property type="evidence" value="ECO:0007669"/>
    <property type="project" value="InterPro"/>
</dbReference>
<protein>
    <recommendedName>
        <fullName evidence="2">hAT-like transposase RNase-H fold domain-containing protein</fullName>
    </recommendedName>
</protein>
<feature type="compositionally biased region" description="Basic and acidic residues" evidence="1">
    <location>
        <begin position="82"/>
        <end position="91"/>
    </location>
</feature>
<name>A0A834H680_RHOSS</name>
<dbReference type="Proteomes" id="UP000626092">
    <property type="component" value="Unassembled WGS sequence"/>
</dbReference>
<gene>
    <name evidence="3" type="ORF">RHSIM_Rhsim04G0153400</name>
</gene>
<organism evidence="3 4">
    <name type="scientific">Rhododendron simsii</name>
    <name type="common">Sims's rhododendron</name>
    <dbReference type="NCBI Taxonomy" id="118357"/>
    <lineage>
        <taxon>Eukaryota</taxon>
        <taxon>Viridiplantae</taxon>
        <taxon>Streptophyta</taxon>
        <taxon>Embryophyta</taxon>
        <taxon>Tracheophyta</taxon>
        <taxon>Spermatophyta</taxon>
        <taxon>Magnoliopsida</taxon>
        <taxon>eudicotyledons</taxon>
        <taxon>Gunneridae</taxon>
        <taxon>Pentapetalae</taxon>
        <taxon>asterids</taxon>
        <taxon>Ericales</taxon>
        <taxon>Ericaceae</taxon>
        <taxon>Ericoideae</taxon>
        <taxon>Rhodoreae</taxon>
        <taxon>Rhododendron</taxon>
    </lineage>
</organism>
<dbReference type="EMBL" id="WJXA01000004">
    <property type="protein sequence ID" value="KAF7145418.1"/>
    <property type="molecule type" value="Genomic_DNA"/>
</dbReference>
<keyword evidence="4" id="KW-1185">Reference proteome</keyword>
<dbReference type="InterPro" id="IPR025525">
    <property type="entry name" value="hAT-like_transposase_RNase-H"/>
</dbReference>
<feature type="compositionally biased region" description="Polar residues" evidence="1">
    <location>
        <begin position="61"/>
        <end position="81"/>
    </location>
</feature>